<organism evidence="1 2">
    <name type="scientific">Tessaracoccus flavus</name>
    <dbReference type="NCBI Taxonomy" id="1610493"/>
    <lineage>
        <taxon>Bacteria</taxon>
        <taxon>Bacillati</taxon>
        <taxon>Actinomycetota</taxon>
        <taxon>Actinomycetes</taxon>
        <taxon>Propionibacteriales</taxon>
        <taxon>Propionibacteriaceae</taxon>
        <taxon>Tessaracoccus</taxon>
    </lineage>
</organism>
<keyword evidence="2" id="KW-1185">Reference proteome</keyword>
<dbReference type="AlphaFoldDB" id="A0A1Q2CE26"/>
<name>A0A1Q2CE26_9ACTN</name>
<evidence type="ECO:0000313" key="1">
    <source>
        <dbReference type="EMBL" id="AQP44382.1"/>
    </source>
</evidence>
<dbReference type="EMBL" id="CP019605">
    <property type="protein sequence ID" value="AQP44382.1"/>
    <property type="molecule type" value="Genomic_DNA"/>
</dbReference>
<accession>A0A1Q2CE26</accession>
<sequence>MALRTNLPCMARSQWSANPLGFAGAWTGADGARWRTECDTPATGANACRSYRLTTVYSAEPRPTGGYDFAQDNQWVFNNIVMFR</sequence>
<gene>
    <name evidence="1" type="ORF">RPIT_05780</name>
</gene>
<dbReference type="STRING" id="1610493.RPIT_05780"/>
<evidence type="ECO:0000313" key="2">
    <source>
        <dbReference type="Proteomes" id="UP000188324"/>
    </source>
</evidence>
<dbReference type="Proteomes" id="UP000188324">
    <property type="component" value="Chromosome"/>
</dbReference>
<proteinExistence type="predicted"/>
<dbReference type="KEGG" id="tfl:RPIT_05780"/>
<protein>
    <submittedName>
        <fullName evidence="1">Uncharacterized protein</fullName>
    </submittedName>
</protein>
<reference evidence="1 2" key="1">
    <citation type="journal article" date="2016" name="Int. J. Syst. Evol. Microbiol.">
        <title>Tessaracoccus flavus sp. nov., isolated from the drainage system of a lindane-producing factory.</title>
        <authorList>
            <person name="Kumari R."/>
            <person name="Singh P."/>
            <person name="Schumann P."/>
            <person name="Lal R."/>
        </authorList>
    </citation>
    <scope>NUCLEOTIDE SEQUENCE [LARGE SCALE GENOMIC DNA]</scope>
    <source>
        <strain evidence="1 2">RP1T</strain>
    </source>
</reference>